<dbReference type="InterPro" id="IPR038555">
    <property type="entry name" value="Zincin_1_sf"/>
</dbReference>
<keyword evidence="2" id="KW-1185">Reference proteome</keyword>
<sequence length="130" mass="15195">MSHTTDIDRIEHFARQTVAQLPDPFRKAAAEVVLQVTDWPARDMLDEMEIDDPLELTGLYEGIPMTHKSVWDQPQGPDIVWLFAQPILHEWRERGNVTLQELVAHVTTHEFAHHFGWSDDDIASIDRWWE</sequence>
<dbReference type="AlphaFoldDB" id="A0A4S3MBR0"/>
<dbReference type="Pfam" id="PF06262">
    <property type="entry name" value="Zincin_1"/>
    <property type="match status" value="1"/>
</dbReference>
<dbReference type="SUPFAM" id="SSF55486">
    <property type="entry name" value="Metalloproteases ('zincins'), catalytic domain"/>
    <property type="match status" value="1"/>
</dbReference>
<dbReference type="RefSeq" id="WP_136338295.1">
    <property type="nucleotide sequence ID" value="NZ_SSMD01000002.1"/>
</dbReference>
<dbReference type="Gene3D" id="3.30.2010.20">
    <property type="match status" value="1"/>
</dbReference>
<dbReference type="OrthoDB" id="9806895at2"/>
<reference evidence="1 2" key="1">
    <citation type="submission" date="2019-04" db="EMBL/GenBank/DDBJ databases">
        <title>Draft genome sequence of Youngimonas vesicularis.</title>
        <authorList>
            <person name="Hameed A."/>
        </authorList>
    </citation>
    <scope>NUCLEOTIDE SEQUENCE [LARGE SCALE GENOMIC DNA]</scope>
    <source>
        <strain evidence="1 2">CC-AMW-E</strain>
    </source>
</reference>
<dbReference type="InterPro" id="IPR010428">
    <property type="entry name" value="Zincin_1"/>
</dbReference>
<evidence type="ECO:0000313" key="1">
    <source>
        <dbReference type="EMBL" id="THD75934.1"/>
    </source>
</evidence>
<proteinExistence type="predicted"/>
<gene>
    <name evidence="1" type="ORF">E7681_05675</name>
</gene>
<dbReference type="CDD" id="cd12952">
    <property type="entry name" value="MMP_ACEL2062"/>
    <property type="match status" value="1"/>
</dbReference>
<accession>A0A4S3MBR0</accession>
<dbReference type="Proteomes" id="UP000306113">
    <property type="component" value="Unassembled WGS sequence"/>
</dbReference>
<comment type="caution">
    <text evidence="1">The sequence shown here is derived from an EMBL/GenBank/DDBJ whole genome shotgun (WGS) entry which is preliminary data.</text>
</comment>
<protein>
    <submittedName>
        <fullName evidence="1">Metallopeptidase family protein</fullName>
    </submittedName>
</protein>
<name>A0A4S3MBR0_9RHOB</name>
<dbReference type="EMBL" id="SSMD01000002">
    <property type="protein sequence ID" value="THD75934.1"/>
    <property type="molecule type" value="Genomic_DNA"/>
</dbReference>
<evidence type="ECO:0000313" key="2">
    <source>
        <dbReference type="Proteomes" id="UP000306113"/>
    </source>
</evidence>
<organism evidence="1 2">
    <name type="scientific">Thalassobius vesicularis</name>
    <dbReference type="NCBI Taxonomy" id="1294297"/>
    <lineage>
        <taxon>Bacteria</taxon>
        <taxon>Pseudomonadati</taxon>
        <taxon>Pseudomonadota</taxon>
        <taxon>Alphaproteobacteria</taxon>
        <taxon>Rhodobacterales</taxon>
        <taxon>Roseobacteraceae</taxon>
        <taxon>Thalassovita</taxon>
    </lineage>
</organism>